<accession>A0A0U1NU09</accession>
<gene>
    <name evidence="5" type="primary">kdgK_2</name>
    <name evidence="5" type="ORF">BN000_01132</name>
</gene>
<evidence type="ECO:0000313" key="6">
    <source>
        <dbReference type="Proteomes" id="UP000199087"/>
    </source>
</evidence>
<dbReference type="Gene3D" id="3.40.1190.20">
    <property type="match status" value="1"/>
</dbReference>
<dbReference type="InterPro" id="IPR052700">
    <property type="entry name" value="Carb_kinase_PfkB-like"/>
</dbReference>
<dbReference type="InterPro" id="IPR029056">
    <property type="entry name" value="Ribokinase-like"/>
</dbReference>
<evidence type="ECO:0000259" key="4">
    <source>
        <dbReference type="Pfam" id="PF00294"/>
    </source>
</evidence>
<dbReference type="Proteomes" id="UP000199087">
    <property type="component" value="Unassembled WGS sequence"/>
</dbReference>
<sequence>MKKVVTLGEIMLRLSTQAGERLSQANQLIMHYGGGEANVGVSLSHFGYDVFAVSKIPNNPLGLGVKRHLQSHGVHTDYLVTGGERLGTYYLETGIGERSAKVTYDRKYSSFSKLLVEELDFDEIFTDVVLFHLSGITPALSANLQEVALLALQKAKEHGVMTSFDCNYRASLWSHEEAAKSFVTLLPYVDICFCGELDAIYLLGIEKASETLTREEKLVFYYEKIKEMYPKIQYLSSTFRDVHSASNNDLQGTLYVDGRLYVSKKHAIHPIVDRVGGGDAFAAGILYGVLNQFPPQDSVSFATGASALKHTIHGDCNAFTPEEVFQFLENGSGKITR</sequence>
<reference evidence="6" key="1">
    <citation type="submission" date="2015-05" db="EMBL/GenBank/DDBJ databases">
        <authorList>
            <person name="Urmite Genomes"/>
        </authorList>
    </citation>
    <scope>NUCLEOTIDE SEQUENCE [LARGE SCALE GENOMIC DNA]</scope>
    <source>
        <strain evidence="6">LF1</strain>
    </source>
</reference>
<dbReference type="OrthoDB" id="9813569at2"/>
<keyword evidence="3 5" id="KW-0418">Kinase</keyword>
<evidence type="ECO:0000256" key="1">
    <source>
        <dbReference type="ARBA" id="ARBA00010688"/>
    </source>
</evidence>
<proteinExistence type="inferred from homology"/>
<evidence type="ECO:0000256" key="2">
    <source>
        <dbReference type="ARBA" id="ARBA00022679"/>
    </source>
</evidence>
<dbReference type="AlphaFoldDB" id="A0A0U1NU09"/>
<comment type="similarity">
    <text evidence="1">Belongs to the carbohydrate kinase PfkB family.</text>
</comment>
<dbReference type="PANTHER" id="PTHR43320">
    <property type="entry name" value="SUGAR KINASE"/>
    <property type="match status" value="1"/>
</dbReference>
<evidence type="ECO:0000256" key="3">
    <source>
        <dbReference type="ARBA" id="ARBA00022777"/>
    </source>
</evidence>
<organism evidence="5 6">
    <name type="scientific">Neobacillus massiliamazoniensis</name>
    <dbReference type="NCBI Taxonomy" id="1499688"/>
    <lineage>
        <taxon>Bacteria</taxon>
        <taxon>Bacillati</taxon>
        <taxon>Bacillota</taxon>
        <taxon>Bacilli</taxon>
        <taxon>Bacillales</taxon>
        <taxon>Bacillaceae</taxon>
        <taxon>Neobacillus</taxon>
    </lineage>
</organism>
<evidence type="ECO:0000313" key="5">
    <source>
        <dbReference type="EMBL" id="CRK81232.1"/>
    </source>
</evidence>
<feature type="domain" description="Carbohydrate kinase PfkB" evidence="4">
    <location>
        <begin position="1"/>
        <end position="317"/>
    </location>
</feature>
<dbReference type="PANTHER" id="PTHR43320:SF2">
    <property type="entry name" value="2-DEHYDRO-3-DEOXYGLUCONOKINASE_2-DEHYDRO-3-DEOXYGALACTONOKINASE"/>
    <property type="match status" value="1"/>
</dbReference>
<protein>
    <submittedName>
        <fullName evidence="5">2-dehydro-3-deoxygluconokinase</fullName>
    </submittedName>
</protein>
<keyword evidence="6" id="KW-1185">Reference proteome</keyword>
<dbReference type="SUPFAM" id="SSF53613">
    <property type="entry name" value="Ribokinase-like"/>
    <property type="match status" value="1"/>
</dbReference>
<dbReference type="STRING" id="1499688.BN000_01132"/>
<name>A0A0U1NU09_9BACI</name>
<dbReference type="RefSeq" id="WP_090631965.1">
    <property type="nucleotide sequence ID" value="NZ_CVRB01000001.1"/>
</dbReference>
<dbReference type="CDD" id="cd01166">
    <property type="entry name" value="KdgK"/>
    <property type="match status" value="1"/>
</dbReference>
<dbReference type="EMBL" id="CVRB01000001">
    <property type="protein sequence ID" value="CRK81232.1"/>
    <property type="molecule type" value="Genomic_DNA"/>
</dbReference>
<keyword evidence="2" id="KW-0808">Transferase</keyword>
<dbReference type="GO" id="GO:0016301">
    <property type="term" value="F:kinase activity"/>
    <property type="evidence" value="ECO:0007669"/>
    <property type="project" value="UniProtKB-KW"/>
</dbReference>
<dbReference type="InterPro" id="IPR011611">
    <property type="entry name" value="PfkB_dom"/>
</dbReference>
<dbReference type="Pfam" id="PF00294">
    <property type="entry name" value="PfkB"/>
    <property type="match status" value="1"/>
</dbReference>